<evidence type="ECO:0000313" key="9">
    <source>
        <dbReference type="EMBL" id="ORY09573.1"/>
    </source>
</evidence>
<sequence>MTNFQELLSSIRPGEKVVEPQSSSEELEVGQDDGPTVRKIRGIWWAIVITAIISSTFLYSLDNTVMANIRPDIVDSLGHMEMLPWISVSYPLGEVGTCPFWGGMYSRFDNKWLYFFTLLLFEVGSAIIGSAHSVEVLIFGRVMAGMGGSGIYLGTVNIISAMTSQAERAQNLGFIGVTWSLGTILGPIIGGTFSDSKATWRWAFYINVCIAAVAAPACLRFVPSIAPDTNKLSTRIKRIDIFGASLFAGGISTLIMILSFGGAIWPWNSGRMISLYVASTMIWILFALQQWRSLFTRHRIFPVELFANWEMCNFFVHTSLSISNTVVTVWTLPLFFQFIYGDSSLRSGLFVFAVSAAAIVAAGAGGAVFPKYTLYMIWFAVACGCVVIGNALLTTVSINTSRASICGYAAIQLFGCGLVVQLPFTVAQVKISPKHVRPVTSFLVTAQMAGVALSIGIATTIFVNRAAGDIARILPDLPRDAVYASLGGAGTPLVDGLPLRLQREVLAAIANNIGRVFYLNVASSVLGFLTSFLMKRERLQLES</sequence>
<dbReference type="PANTHER" id="PTHR23501:SF12">
    <property type="entry name" value="MAJOR FACILITATOR SUPERFAMILY (MFS) PROFILE DOMAIN-CONTAINING PROTEIN-RELATED"/>
    <property type="match status" value="1"/>
</dbReference>
<feature type="transmembrane region" description="Helical" evidence="7">
    <location>
        <begin position="322"/>
        <end position="341"/>
    </location>
</feature>
<evidence type="ECO:0000256" key="4">
    <source>
        <dbReference type="ARBA" id="ARBA00022692"/>
    </source>
</evidence>
<dbReference type="Pfam" id="PF07690">
    <property type="entry name" value="MFS_1"/>
    <property type="match status" value="1"/>
</dbReference>
<reference evidence="9 10" key="1">
    <citation type="submission" date="2016-07" db="EMBL/GenBank/DDBJ databases">
        <title>Pervasive Adenine N6-methylation of Active Genes in Fungi.</title>
        <authorList>
            <consortium name="DOE Joint Genome Institute"/>
            <person name="Mondo S.J."/>
            <person name="Dannebaum R.O."/>
            <person name="Kuo R.C."/>
            <person name="Labutti K."/>
            <person name="Haridas S."/>
            <person name="Kuo A."/>
            <person name="Salamov A."/>
            <person name="Ahrendt S.R."/>
            <person name="Lipzen A."/>
            <person name="Sullivan W."/>
            <person name="Andreopoulos W.B."/>
            <person name="Clum A."/>
            <person name="Lindquist E."/>
            <person name="Daum C."/>
            <person name="Ramamoorthy G.K."/>
            <person name="Gryganskyi A."/>
            <person name="Culley D."/>
            <person name="Magnuson J.K."/>
            <person name="James T.Y."/>
            <person name="O'Malley M.A."/>
            <person name="Stajich J.E."/>
            <person name="Spatafora J.W."/>
            <person name="Visel A."/>
            <person name="Grigoriev I.V."/>
        </authorList>
    </citation>
    <scope>NUCLEOTIDE SEQUENCE [LARGE SCALE GENOMIC DNA]</scope>
    <source>
        <strain evidence="9 10">CBS 115471</strain>
    </source>
</reference>
<keyword evidence="6 7" id="KW-0472">Membrane</keyword>
<feature type="transmembrane region" description="Helical" evidence="7">
    <location>
        <begin position="112"/>
        <end position="132"/>
    </location>
</feature>
<evidence type="ECO:0000256" key="5">
    <source>
        <dbReference type="ARBA" id="ARBA00022989"/>
    </source>
</evidence>
<gene>
    <name evidence="9" type="ORF">BCR34DRAFT_602704</name>
</gene>
<organism evidence="9 10">
    <name type="scientific">Clohesyomyces aquaticus</name>
    <dbReference type="NCBI Taxonomy" id="1231657"/>
    <lineage>
        <taxon>Eukaryota</taxon>
        <taxon>Fungi</taxon>
        <taxon>Dikarya</taxon>
        <taxon>Ascomycota</taxon>
        <taxon>Pezizomycotina</taxon>
        <taxon>Dothideomycetes</taxon>
        <taxon>Pleosporomycetidae</taxon>
        <taxon>Pleosporales</taxon>
        <taxon>Lindgomycetaceae</taxon>
        <taxon>Clohesyomyces</taxon>
    </lineage>
</organism>
<dbReference type="OrthoDB" id="10021397at2759"/>
<proteinExistence type="inferred from homology"/>
<feature type="transmembrane region" description="Helical" evidence="7">
    <location>
        <begin position="375"/>
        <end position="393"/>
    </location>
</feature>
<feature type="transmembrane region" description="Helical" evidence="7">
    <location>
        <begin position="444"/>
        <end position="463"/>
    </location>
</feature>
<evidence type="ECO:0000313" key="10">
    <source>
        <dbReference type="Proteomes" id="UP000193144"/>
    </source>
</evidence>
<dbReference type="InterPro" id="IPR020846">
    <property type="entry name" value="MFS_dom"/>
</dbReference>
<evidence type="ECO:0000256" key="7">
    <source>
        <dbReference type="SAM" id="Phobius"/>
    </source>
</evidence>
<comment type="subcellular location">
    <subcellularLocation>
        <location evidence="1">Membrane</location>
        <topology evidence="1">Multi-pass membrane protein</topology>
    </subcellularLocation>
</comment>
<feature type="domain" description="Major facilitator superfamily (MFS) profile" evidence="8">
    <location>
        <begin position="48"/>
        <end position="539"/>
    </location>
</feature>
<protein>
    <submittedName>
        <fullName evidence="9">Major facilitator superfamily domain-containing protein</fullName>
    </submittedName>
</protein>
<evidence type="ECO:0000256" key="6">
    <source>
        <dbReference type="ARBA" id="ARBA00023136"/>
    </source>
</evidence>
<feature type="transmembrane region" description="Helical" evidence="7">
    <location>
        <begin position="42"/>
        <end position="61"/>
    </location>
</feature>
<evidence type="ECO:0000256" key="3">
    <source>
        <dbReference type="ARBA" id="ARBA00022448"/>
    </source>
</evidence>
<feature type="transmembrane region" description="Helical" evidence="7">
    <location>
        <begin position="516"/>
        <end position="534"/>
    </location>
</feature>
<comment type="caution">
    <text evidence="9">The sequence shown here is derived from an EMBL/GenBank/DDBJ whole genome shotgun (WGS) entry which is preliminary data.</text>
</comment>
<dbReference type="EMBL" id="MCFA01000084">
    <property type="protein sequence ID" value="ORY09573.1"/>
    <property type="molecule type" value="Genomic_DNA"/>
</dbReference>
<dbReference type="InterPro" id="IPR011701">
    <property type="entry name" value="MFS"/>
</dbReference>
<keyword evidence="4 7" id="KW-0812">Transmembrane</keyword>
<evidence type="ECO:0000256" key="2">
    <source>
        <dbReference type="ARBA" id="ARBA00007520"/>
    </source>
</evidence>
<feature type="transmembrane region" description="Helical" evidence="7">
    <location>
        <begin position="242"/>
        <end position="265"/>
    </location>
</feature>
<dbReference type="GO" id="GO:0005886">
    <property type="term" value="C:plasma membrane"/>
    <property type="evidence" value="ECO:0007669"/>
    <property type="project" value="TreeGrafter"/>
</dbReference>
<dbReference type="Proteomes" id="UP000193144">
    <property type="component" value="Unassembled WGS sequence"/>
</dbReference>
<dbReference type="SUPFAM" id="SSF103473">
    <property type="entry name" value="MFS general substrate transporter"/>
    <property type="match status" value="1"/>
</dbReference>
<feature type="transmembrane region" description="Helical" evidence="7">
    <location>
        <begin position="348"/>
        <end position="369"/>
    </location>
</feature>
<name>A0A1Y1ZH47_9PLEO</name>
<comment type="similarity">
    <text evidence="2">Belongs to the major facilitator superfamily. TCR/Tet family.</text>
</comment>
<dbReference type="PROSITE" id="PS50850">
    <property type="entry name" value="MFS"/>
    <property type="match status" value="1"/>
</dbReference>
<feature type="transmembrane region" description="Helical" evidence="7">
    <location>
        <begin position="138"/>
        <end position="159"/>
    </location>
</feature>
<feature type="transmembrane region" description="Helical" evidence="7">
    <location>
        <begin position="405"/>
        <end position="424"/>
    </location>
</feature>
<dbReference type="Gene3D" id="1.20.1250.20">
    <property type="entry name" value="MFS general substrate transporter like domains"/>
    <property type="match status" value="1"/>
</dbReference>
<keyword evidence="5 7" id="KW-1133">Transmembrane helix</keyword>
<dbReference type="PANTHER" id="PTHR23501">
    <property type="entry name" value="MAJOR FACILITATOR SUPERFAMILY"/>
    <property type="match status" value="1"/>
</dbReference>
<keyword evidence="3" id="KW-0813">Transport</keyword>
<feature type="transmembrane region" description="Helical" evidence="7">
    <location>
        <begin position="202"/>
        <end position="222"/>
    </location>
</feature>
<dbReference type="GO" id="GO:0022857">
    <property type="term" value="F:transmembrane transporter activity"/>
    <property type="evidence" value="ECO:0007669"/>
    <property type="project" value="InterPro"/>
</dbReference>
<feature type="transmembrane region" description="Helical" evidence="7">
    <location>
        <begin position="171"/>
        <end position="190"/>
    </location>
</feature>
<dbReference type="AlphaFoldDB" id="A0A1Y1ZH47"/>
<keyword evidence="10" id="KW-1185">Reference proteome</keyword>
<evidence type="ECO:0000256" key="1">
    <source>
        <dbReference type="ARBA" id="ARBA00004141"/>
    </source>
</evidence>
<accession>A0A1Y1ZH47</accession>
<dbReference type="InterPro" id="IPR036259">
    <property type="entry name" value="MFS_trans_sf"/>
</dbReference>
<evidence type="ECO:0000259" key="8">
    <source>
        <dbReference type="PROSITE" id="PS50850"/>
    </source>
</evidence>